<dbReference type="Proteomes" id="UP000199109">
    <property type="component" value="Unassembled WGS sequence"/>
</dbReference>
<organism evidence="2 3">
    <name type="scientific">Pricia antarctica</name>
    <dbReference type="NCBI Taxonomy" id="641691"/>
    <lineage>
        <taxon>Bacteria</taxon>
        <taxon>Pseudomonadati</taxon>
        <taxon>Bacteroidota</taxon>
        <taxon>Flavobacteriia</taxon>
        <taxon>Flavobacteriales</taxon>
        <taxon>Flavobacteriaceae</taxon>
        <taxon>Pricia</taxon>
    </lineage>
</organism>
<evidence type="ECO:0000259" key="1">
    <source>
        <dbReference type="Pfam" id="PF08818"/>
    </source>
</evidence>
<name>A0A1G6Z2Z6_9FLAO</name>
<dbReference type="OrthoDB" id="115213at2"/>
<feature type="domain" description="YdhG-like" evidence="1">
    <location>
        <begin position="20"/>
        <end position="111"/>
    </location>
</feature>
<gene>
    <name evidence="2" type="ORF">SAMN05421636_102445</name>
</gene>
<dbReference type="InterPro" id="IPR014922">
    <property type="entry name" value="YdhG-like"/>
</dbReference>
<dbReference type="RefSeq" id="WP_091866394.1">
    <property type="nucleotide sequence ID" value="NZ_FNAO01000002.1"/>
</dbReference>
<accession>A0A1G6Z2Z6</accession>
<proteinExistence type="predicted"/>
<keyword evidence="3" id="KW-1185">Reference proteome</keyword>
<dbReference type="Pfam" id="PF08818">
    <property type="entry name" value="DUF1801"/>
    <property type="match status" value="1"/>
</dbReference>
<dbReference type="Gene3D" id="3.90.1150.200">
    <property type="match status" value="1"/>
</dbReference>
<dbReference type="EMBL" id="FNAO01000002">
    <property type="protein sequence ID" value="SDD96186.1"/>
    <property type="molecule type" value="Genomic_DNA"/>
</dbReference>
<dbReference type="SUPFAM" id="SSF159888">
    <property type="entry name" value="YdhG-like"/>
    <property type="match status" value="1"/>
</dbReference>
<reference evidence="2 3" key="1">
    <citation type="submission" date="2016-10" db="EMBL/GenBank/DDBJ databases">
        <authorList>
            <person name="de Groot N.N."/>
        </authorList>
    </citation>
    <scope>NUCLEOTIDE SEQUENCE [LARGE SCALE GENOMIC DNA]</scope>
    <source>
        <strain evidence="2 3">DSM 23421</strain>
    </source>
</reference>
<dbReference type="AlphaFoldDB" id="A0A1G6Z2Z6"/>
<evidence type="ECO:0000313" key="3">
    <source>
        <dbReference type="Proteomes" id="UP000199109"/>
    </source>
</evidence>
<dbReference type="STRING" id="641691.SAMN05421636_102445"/>
<protein>
    <submittedName>
        <fullName evidence="2">Uncharacterized conserved protein YdhG, YjbR/CyaY-like superfamily, DUF1801 family</fullName>
    </submittedName>
</protein>
<sequence>MNGTPTTIDSYIAGFPKDVQTVLKEIRMTIKKTAPEAEETISYGMPAFKLNGKPLVYLAGYKSHIGFYATPMGHDRFKKELSGYKQGKGSVQFPLDEPLPLDLISKIVVFRVEENLAKDSRK</sequence>
<evidence type="ECO:0000313" key="2">
    <source>
        <dbReference type="EMBL" id="SDD96186.1"/>
    </source>
</evidence>